<dbReference type="Gene3D" id="3.10.129.10">
    <property type="entry name" value="Hotdog Thioesterase"/>
    <property type="match status" value="1"/>
</dbReference>
<dbReference type="PANTHER" id="PTHR31793:SF27">
    <property type="entry name" value="NOVEL THIOESTERASE SUPERFAMILY DOMAIN AND SAPOSIN A-TYPE DOMAIN CONTAINING PROTEIN (0610012H03RIK)"/>
    <property type="match status" value="1"/>
</dbReference>
<sequence>MLEHRIQHRVRYDECDPMGFVHHSVYLQYFEIGRTELLRASGGRYRDMEDAGLLVVVVNVNCRYHQPARYDDLIDIQTKIAKMTVGKITHEYTVFREGQKLVSAEVILAVIDRNGKVQRVPQSLLDQYESQLPER</sequence>
<dbReference type="RefSeq" id="WP_149498815.1">
    <property type="nucleotide sequence ID" value="NZ_CP141221.1"/>
</dbReference>
<keyword evidence="2 3" id="KW-0378">Hydrolase</keyword>
<comment type="caution">
    <text evidence="3">The sequence shown here is derived from an EMBL/GenBank/DDBJ whole genome shotgun (WGS) entry which is preliminary data.</text>
</comment>
<dbReference type="PIRSF" id="PIRSF003230">
    <property type="entry name" value="YbgC"/>
    <property type="match status" value="1"/>
</dbReference>
<keyword evidence="4" id="KW-1185">Reference proteome</keyword>
<dbReference type="NCBIfam" id="TIGR00051">
    <property type="entry name" value="YbgC/FadM family acyl-CoA thioesterase"/>
    <property type="match status" value="1"/>
</dbReference>
<protein>
    <submittedName>
        <fullName evidence="3">Thioesterase family protein</fullName>
        <ecNumber evidence="3">3.1.2.-</ecNumber>
    </submittedName>
</protein>
<name>A0ABT7PRB5_9BACT</name>
<dbReference type="CDD" id="cd00586">
    <property type="entry name" value="4HBT"/>
    <property type="match status" value="1"/>
</dbReference>
<proteinExistence type="inferred from homology"/>
<dbReference type="Pfam" id="PF13279">
    <property type="entry name" value="4HBT_2"/>
    <property type="match status" value="1"/>
</dbReference>
<evidence type="ECO:0000313" key="4">
    <source>
        <dbReference type="Proteomes" id="UP001239462"/>
    </source>
</evidence>
<organism evidence="3 4">
    <name type="scientific">Roseiconus lacunae</name>
    <dbReference type="NCBI Taxonomy" id="2605694"/>
    <lineage>
        <taxon>Bacteria</taxon>
        <taxon>Pseudomonadati</taxon>
        <taxon>Planctomycetota</taxon>
        <taxon>Planctomycetia</taxon>
        <taxon>Pirellulales</taxon>
        <taxon>Pirellulaceae</taxon>
        <taxon>Roseiconus</taxon>
    </lineage>
</organism>
<dbReference type="EMBL" id="JASZZN010000027">
    <property type="protein sequence ID" value="MDM4018881.1"/>
    <property type="molecule type" value="Genomic_DNA"/>
</dbReference>
<accession>A0ABT7PRB5</accession>
<dbReference type="GO" id="GO:0016787">
    <property type="term" value="F:hydrolase activity"/>
    <property type="evidence" value="ECO:0007669"/>
    <property type="project" value="UniProtKB-KW"/>
</dbReference>
<comment type="similarity">
    <text evidence="1">Belongs to the 4-hydroxybenzoyl-CoA thioesterase family.</text>
</comment>
<reference evidence="3 4" key="1">
    <citation type="submission" date="2023-06" db="EMBL/GenBank/DDBJ databases">
        <title>Roseiconus lacunae JC819 isolated from Gulf of Mannar region, Tamil Nadu.</title>
        <authorList>
            <person name="Pk S."/>
            <person name="Ch S."/>
            <person name="Ch V.R."/>
        </authorList>
    </citation>
    <scope>NUCLEOTIDE SEQUENCE [LARGE SCALE GENOMIC DNA]</scope>
    <source>
        <strain evidence="3 4">JC819</strain>
    </source>
</reference>
<dbReference type="InterPro" id="IPR050563">
    <property type="entry name" value="4-hydroxybenzoyl-CoA_TE"/>
</dbReference>
<dbReference type="InterPro" id="IPR006684">
    <property type="entry name" value="YbgC/YbaW"/>
</dbReference>
<dbReference type="InterPro" id="IPR029069">
    <property type="entry name" value="HotDog_dom_sf"/>
</dbReference>
<dbReference type="PANTHER" id="PTHR31793">
    <property type="entry name" value="4-HYDROXYBENZOYL-COA THIOESTERASE FAMILY MEMBER"/>
    <property type="match status" value="1"/>
</dbReference>
<dbReference type="SUPFAM" id="SSF54637">
    <property type="entry name" value="Thioesterase/thiol ester dehydrase-isomerase"/>
    <property type="match status" value="1"/>
</dbReference>
<gene>
    <name evidence="3" type="ORF">QTN89_25735</name>
</gene>
<dbReference type="Proteomes" id="UP001239462">
    <property type="component" value="Unassembled WGS sequence"/>
</dbReference>
<dbReference type="EC" id="3.1.2.-" evidence="3"/>
<evidence type="ECO:0000313" key="3">
    <source>
        <dbReference type="EMBL" id="MDM4018881.1"/>
    </source>
</evidence>
<evidence type="ECO:0000256" key="2">
    <source>
        <dbReference type="ARBA" id="ARBA00022801"/>
    </source>
</evidence>
<evidence type="ECO:0000256" key="1">
    <source>
        <dbReference type="ARBA" id="ARBA00005953"/>
    </source>
</evidence>